<evidence type="ECO:0000256" key="3">
    <source>
        <dbReference type="ARBA" id="ARBA00022692"/>
    </source>
</evidence>
<sequence length="135" mass="14313">MQLNTASWAHRAGALVIDWIASIFATGLFVPVYGDDAPTWSGFAVLGVFVLESALFTATAGGSFGQLAARLRVVRVDGDPRPLALLVALARQILVAAVIPPLVFRPDGRGLHDMAAKSATVPLEEYRRLTGRATA</sequence>
<dbReference type="RefSeq" id="WP_344734651.1">
    <property type="nucleotide sequence ID" value="NZ_BAAAZH010000027.1"/>
</dbReference>
<comment type="subcellular location">
    <subcellularLocation>
        <location evidence="1">Cell membrane</location>
        <topology evidence="1">Multi-pass membrane protein</topology>
    </subcellularLocation>
</comment>
<comment type="caution">
    <text evidence="8">The sequence shown here is derived from an EMBL/GenBank/DDBJ whole genome shotgun (WGS) entry which is preliminary data.</text>
</comment>
<evidence type="ECO:0000313" key="9">
    <source>
        <dbReference type="Proteomes" id="UP001501495"/>
    </source>
</evidence>
<protein>
    <recommendedName>
        <fullName evidence="7">RDD domain-containing protein</fullName>
    </recommendedName>
</protein>
<proteinExistence type="predicted"/>
<keyword evidence="4 6" id="KW-1133">Transmembrane helix</keyword>
<evidence type="ECO:0000256" key="1">
    <source>
        <dbReference type="ARBA" id="ARBA00004651"/>
    </source>
</evidence>
<feature type="transmembrane region" description="Helical" evidence="6">
    <location>
        <begin position="12"/>
        <end position="34"/>
    </location>
</feature>
<dbReference type="EMBL" id="BAAAZH010000027">
    <property type="protein sequence ID" value="GAA4125405.1"/>
    <property type="molecule type" value="Genomic_DNA"/>
</dbReference>
<feature type="transmembrane region" description="Helical" evidence="6">
    <location>
        <begin position="83"/>
        <end position="104"/>
    </location>
</feature>
<evidence type="ECO:0000256" key="2">
    <source>
        <dbReference type="ARBA" id="ARBA00022475"/>
    </source>
</evidence>
<feature type="transmembrane region" description="Helical" evidence="6">
    <location>
        <begin position="40"/>
        <end position="62"/>
    </location>
</feature>
<evidence type="ECO:0000313" key="8">
    <source>
        <dbReference type="EMBL" id="GAA4125405.1"/>
    </source>
</evidence>
<keyword evidence="2" id="KW-1003">Cell membrane</keyword>
<evidence type="ECO:0000256" key="5">
    <source>
        <dbReference type="ARBA" id="ARBA00023136"/>
    </source>
</evidence>
<reference evidence="9" key="1">
    <citation type="journal article" date="2019" name="Int. J. Syst. Evol. Microbiol.">
        <title>The Global Catalogue of Microorganisms (GCM) 10K type strain sequencing project: providing services to taxonomists for standard genome sequencing and annotation.</title>
        <authorList>
            <consortium name="The Broad Institute Genomics Platform"/>
            <consortium name="The Broad Institute Genome Sequencing Center for Infectious Disease"/>
            <person name="Wu L."/>
            <person name="Ma J."/>
        </authorList>
    </citation>
    <scope>NUCLEOTIDE SEQUENCE [LARGE SCALE GENOMIC DNA]</scope>
    <source>
        <strain evidence="9">JCM 16703</strain>
    </source>
</reference>
<keyword evidence="3 6" id="KW-0812">Transmembrane</keyword>
<gene>
    <name evidence="8" type="ORF">GCM10022215_33890</name>
</gene>
<name>A0ABP7XTF9_9ACTN</name>
<dbReference type="PANTHER" id="PTHR36115">
    <property type="entry name" value="PROLINE-RICH ANTIGEN HOMOLOG-RELATED"/>
    <property type="match status" value="1"/>
</dbReference>
<keyword evidence="9" id="KW-1185">Reference proteome</keyword>
<dbReference type="InterPro" id="IPR010432">
    <property type="entry name" value="RDD"/>
</dbReference>
<feature type="domain" description="RDD" evidence="7">
    <location>
        <begin position="5"/>
        <end position="117"/>
    </location>
</feature>
<organism evidence="8 9">
    <name type="scientific">Nocardioides fonticola</name>
    <dbReference type="NCBI Taxonomy" id="450363"/>
    <lineage>
        <taxon>Bacteria</taxon>
        <taxon>Bacillati</taxon>
        <taxon>Actinomycetota</taxon>
        <taxon>Actinomycetes</taxon>
        <taxon>Propionibacteriales</taxon>
        <taxon>Nocardioidaceae</taxon>
        <taxon>Nocardioides</taxon>
    </lineage>
</organism>
<dbReference type="Pfam" id="PF06271">
    <property type="entry name" value="RDD"/>
    <property type="match status" value="1"/>
</dbReference>
<dbReference type="InterPro" id="IPR051791">
    <property type="entry name" value="Pra-immunoreactive"/>
</dbReference>
<dbReference type="PANTHER" id="PTHR36115:SF6">
    <property type="entry name" value="PROLINE-RICH ANTIGEN HOMOLOG"/>
    <property type="match status" value="1"/>
</dbReference>
<keyword evidence="5 6" id="KW-0472">Membrane</keyword>
<evidence type="ECO:0000256" key="6">
    <source>
        <dbReference type="SAM" id="Phobius"/>
    </source>
</evidence>
<evidence type="ECO:0000259" key="7">
    <source>
        <dbReference type="Pfam" id="PF06271"/>
    </source>
</evidence>
<dbReference type="Proteomes" id="UP001501495">
    <property type="component" value="Unassembled WGS sequence"/>
</dbReference>
<evidence type="ECO:0000256" key="4">
    <source>
        <dbReference type="ARBA" id="ARBA00022989"/>
    </source>
</evidence>
<accession>A0ABP7XTF9</accession>